<gene>
    <name evidence="3" type="ORF">IAC10_05350</name>
</gene>
<protein>
    <submittedName>
        <fullName evidence="3">NAD-dependent epimerase/dehydratase family protein</fullName>
    </submittedName>
</protein>
<name>A0A9D1EY36_9BACT</name>
<dbReference type="Gene3D" id="3.90.25.10">
    <property type="entry name" value="UDP-galactose 4-epimerase, domain 1"/>
    <property type="match status" value="1"/>
</dbReference>
<dbReference type="Pfam" id="PF01370">
    <property type="entry name" value="Epimerase"/>
    <property type="match status" value="1"/>
</dbReference>
<evidence type="ECO:0000313" key="3">
    <source>
        <dbReference type="EMBL" id="HIS36040.1"/>
    </source>
</evidence>
<accession>A0A9D1EY36</accession>
<dbReference type="PRINTS" id="PR01713">
    <property type="entry name" value="NUCEPIMERASE"/>
</dbReference>
<evidence type="ECO:0000259" key="2">
    <source>
        <dbReference type="Pfam" id="PF01370"/>
    </source>
</evidence>
<dbReference type="PANTHER" id="PTHR43000">
    <property type="entry name" value="DTDP-D-GLUCOSE 4,6-DEHYDRATASE-RELATED"/>
    <property type="match status" value="1"/>
</dbReference>
<organism evidence="3 4">
    <name type="scientific">Candidatus Scatousia excrementigallinarum</name>
    <dbReference type="NCBI Taxonomy" id="2840935"/>
    <lineage>
        <taxon>Bacteria</taxon>
        <taxon>Candidatus Scatousia</taxon>
    </lineage>
</organism>
<comment type="similarity">
    <text evidence="1">Belongs to the NAD(P)-dependent epimerase/dehydratase family.</text>
</comment>
<reference evidence="3" key="1">
    <citation type="submission" date="2020-10" db="EMBL/GenBank/DDBJ databases">
        <authorList>
            <person name="Gilroy R."/>
        </authorList>
    </citation>
    <scope>NUCLEOTIDE SEQUENCE</scope>
    <source>
        <strain evidence="3">6276</strain>
    </source>
</reference>
<sequence>MNIVILGAAGFIGTNLSLKLAADRKNRLTLIDHKMDYFQPVLRRQDNINLVESELSNDTDFGSLVDGQEFVYHLMSTTIPKTSNQHIAQELNANVVTTANLLDACVKKGIKKVVFISSGGTVYGKELACPLKETMLTYPISSYGIQKITIEKLLYLYNYLYALDYRVVRLANPYGPYQRPNGGLGAVTTFIYHALTDNKITVYGDGSVVRDYIYIDDAIRGIINIANGEVGKHTFNLGSGIGININEVLRCISATLGLKLNVVYEHGRKCDVPVNYLDITKYEKYLGKLNPISLSEGIIKTAEFMRKNLL</sequence>
<comment type="caution">
    <text evidence="3">The sequence shown here is derived from an EMBL/GenBank/DDBJ whole genome shotgun (WGS) entry which is preliminary data.</text>
</comment>
<dbReference type="InterPro" id="IPR001509">
    <property type="entry name" value="Epimerase_deHydtase"/>
</dbReference>
<dbReference type="EMBL" id="DVIU01000113">
    <property type="protein sequence ID" value="HIS36040.1"/>
    <property type="molecule type" value="Genomic_DNA"/>
</dbReference>
<dbReference type="Gene3D" id="3.40.50.720">
    <property type="entry name" value="NAD(P)-binding Rossmann-like Domain"/>
    <property type="match status" value="1"/>
</dbReference>
<dbReference type="Proteomes" id="UP000823928">
    <property type="component" value="Unassembled WGS sequence"/>
</dbReference>
<feature type="domain" description="NAD-dependent epimerase/dehydratase" evidence="2">
    <location>
        <begin position="3"/>
        <end position="238"/>
    </location>
</feature>
<evidence type="ECO:0000313" key="4">
    <source>
        <dbReference type="Proteomes" id="UP000823928"/>
    </source>
</evidence>
<dbReference type="SUPFAM" id="SSF51735">
    <property type="entry name" value="NAD(P)-binding Rossmann-fold domains"/>
    <property type="match status" value="1"/>
</dbReference>
<evidence type="ECO:0000256" key="1">
    <source>
        <dbReference type="ARBA" id="ARBA00007637"/>
    </source>
</evidence>
<proteinExistence type="inferred from homology"/>
<reference evidence="3" key="2">
    <citation type="journal article" date="2021" name="PeerJ">
        <title>Extensive microbial diversity within the chicken gut microbiome revealed by metagenomics and culture.</title>
        <authorList>
            <person name="Gilroy R."/>
            <person name="Ravi A."/>
            <person name="Getino M."/>
            <person name="Pursley I."/>
            <person name="Horton D.L."/>
            <person name="Alikhan N.F."/>
            <person name="Baker D."/>
            <person name="Gharbi K."/>
            <person name="Hall N."/>
            <person name="Watson M."/>
            <person name="Adriaenssens E.M."/>
            <person name="Foster-Nyarko E."/>
            <person name="Jarju S."/>
            <person name="Secka A."/>
            <person name="Antonio M."/>
            <person name="Oren A."/>
            <person name="Chaudhuri R.R."/>
            <person name="La Ragione R."/>
            <person name="Hildebrand F."/>
            <person name="Pallen M.J."/>
        </authorList>
    </citation>
    <scope>NUCLEOTIDE SEQUENCE</scope>
    <source>
        <strain evidence="3">6276</strain>
    </source>
</reference>
<dbReference type="InterPro" id="IPR036291">
    <property type="entry name" value="NAD(P)-bd_dom_sf"/>
</dbReference>
<dbReference type="AlphaFoldDB" id="A0A9D1EY36"/>